<organism evidence="11 12">
    <name type="scientific">Adineta ricciae</name>
    <name type="common">Rotifer</name>
    <dbReference type="NCBI Taxonomy" id="249248"/>
    <lineage>
        <taxon>Eukaryota</taxon>
        <taxon>Metazoa</taxon>
        <taxon>Spiralia</taxon>
        <taxon>Gnathifera</taxon>
        <taxon>Rotifera</taxon>
        <taxon>Eurotatoria</taxon>
        <taxon>Bdelloidea</taxon>
        <taxon>Adinetida</taxon>
        <taxon>Adinetidae</taxon>
        <taxon>Adineta</taxon>
    </lineage>
</organism>
<dbReference type="PROSITE" id="PS01188">
    <property type="entry name" value="ELO"/>
    <property type="match status" value="1"/>
</dbReference>
<dbReference type="PANTHER" id="PTHR11157">
    <property type="entry name" value="FATTY ACID ACYL TRANSFERASE-RELATED"/>
    <property type="match status" value="1"/>
</dbReference>
<evidence type="ECO:0000313" key="11">
    <source>
        <dbReference type="EMBL" id="CAF0827337.1"/>
    </source>
</evidence>
<keyword evidence="6 10" id="KW-1133">Transmembrane helix</keyword>
<dbReference type="GO" id="GO:0034625">
    <property type="term" value="P:fatty acid elongation, monounsaturated fatty acid"/>
    <property type="evidence" value="ECO:0007669"/>
    <property type="project" value="TreeGrafter"/>
</dbReference>
<dbReference type="GO" id="GO:0030148">
    <property type="term" value="P:sphingolipid biosynthetic process"/>
    <property type="evidence" value="ECO:0007669"/>
    <property type="project" value="TreeGrafter"/>
</dbReference>
<evidence type="ECO:0000256" key="6">
    <source>
        <dbReference type="ARBA" id="ARBA00022989"/>
    </source>
</evidence>
<sequence>MDLFGNLPANGDVRVKDWPLMQSVIPTLAITALYVCAIIFGRMWMKTQKPFELRSFMFIYNLIQVVLCTYITLEATYVWIGNRYSFTCEPVDYSRSKDAMRACEVCWLYFMMKIIDLVDTIIFVLRKKDNQITFLHVYHHLTMVFFGWYGTMYVAGGQSLFIVIINSFIHVIMYAYYGLSACGSRIQKYLWWKRYLTQAQITQFVMVLIHSAVNFLTPCNYAKIFDVSFFLYGVSILTLFLNFYLQNSFVCWGLFFMTKINCVMCDEYLFRLFLFLVTLFLLNMSDTSVISHRTHRRRARDDDSCCEQYWCEVISCFLVILLIVSSVLLVYFTNKFTARDRERQRIKNEFKRKHRVTDKVLDLIMKDGLLLKFLAKSQSTITTTFKELFQDIAGTLFNE</sequence>
<feature type="transmembrane region" description="Helical" evidence="10">
    <location>
        <begin position="268"/>
        <end position="289"/>
    </location>
</feature>
<protein>
    <recommendedName>
        <fullName evidence="10">Elongation of very long chain fatty acids protein</fullName>
        <ecNumber evidence="10">2.3.1.199</ecNumber>
    </recommendedName>
    <alternativeName>
        <fullName evidence="10">Very-long-chain 3-oxoacyl-CoA synthase</fullName>
    </alternativeName>
</protein>
<dbReference type="GO" id="GO:0042761">
    <property type="term" value="P:very long-chain fatty acid biosynthetic process"/>
    <property type="evidence" value="ECO:0007669"/>
    <property type="project" value="TreeGrafter"/>
</dbReference>
<dbReference type="GO" id="GO:0005789">
    <property type="term" value="C:endoplasmic reticulum membrane"/>
    <property type="evidence" value="ECO:0007669"/>
    <property type="project" value="TreeGrafter"/>
</dbReference>
<keyword evidence="12" id="KW-1185">Reference proteome</keyword>
<evidence type="ECO:0000256" key="2">
    <source>
        <dbReference type="ARBA" id="ARBA00022516"/>
    </source>
</evidence>
<evidence type="ECO:0000256" key="9">
    <source>
        <dbReference type="ARBA" id="ARBA00023160"/>
    </source>
</evidence>
<evidence type="ECO:0000256" key="10">
    <source>
        <dbReference type="RuleBase" id="RU361115"/>
    </source>
</evidence>
<dbReference type="EC" id="2.3.1.199" evidence="10"/>
<keyword evidence="2 10" id="KW-0444">Lipid biosynthesis</keyword>
<dbReference type="PANTHER" id="PTHR11157:SF126">
    <property type="entry name" value="ELONGATION OF VERY LONG CHAIN FATTY ACIDS PROTEIN"/>
    <property type="match status" value="1"/>
</dbReference>
<feature type="transmembrane region" description="Helical" evidence="10">
    <location>
        <begin position="229"/>
        <end position="256"/>
    </location>
</feature>
<evidence type="ECO:0000256" key="4">
    <source>
        <dbReference type="ARBA" id="ARBA00022692"/>
    </source>
</evidence>
<keyword evidence="8 10" id="KW-0472">Membrane</keyword>
<comment type="similarity">
    <text evidence="10">Belongs to the ELO family.</text>
</comment>
<dbReference type="EMBL" id="CAJNOR010000173">
    <property type="protein sequence ID" value="CAF0827337.1"/>
    <property type="molecule type" value="Genomic_DNA"/>
</dbReference>
<feature type="transmembrane region" description="Helical" evidence="10">
    <location>
        <begin position="160"/>
        <end position="179"/>
    </location>
</feature>
<keyword evidence="9 10" id="KW-0275">Fatty acid biosynthesis</keyword>
<reference evidence="11" key="1">
    <citation type="submission" date="2021-02" db="EMBL/GenBank/DDBJ databases">
        <authorList>
            <person name="Nowell W R."/>
        </authorList>
    </citation>
    <scope>NUCLEOTIDE SEQUENCE</scope>
</reference>
<comment type="subcellular location">
    <subcellularLocation>
        <location evidence="1">Membrane</location>
        <topology evidence="1">Multi-pass membrane protein</topology>
    </subcellularLocation>
</comment>
<dbReference type="GO" id="GO:0034626">
    <property type="term" value="P:fatty acid elongation, polyunsaturated fatty acid"/>
    <property type="evidence" value="ECO:0007669"/>
    <property type="project" value="TreeGrafter"/>
</dbReference>
<evidence type="ECO:0000256" key="3">
    <source>
        <dbReference type="ARBA" id="ARBA00022679"/>
    </source>
</evidence>
<evidence type="ECO:0000256" key="5">
    <source>
        <dbReference type="ARBA" id="ARBA00022832"/>
    </source>
</evidence>
<feature type="transmembrane region" description="Helical" evidence="10">
    <location>
        <begin position="57"/>
        <end position="80"/>
    </location>
</feature>
<dbReference type="InterPro" id="IPR030457">
    <property type="entry name" value="ELO_CS"/>
</dbReference>
<feature type="transmembrane region" description="Helical" evidence="10">
    <location>
        <begin position="107"/>
        <end position="125"/>
    </location>
</feature>
<keyword evidence="3 10" id="KW-0808">Transferase</keyword>
<comment type="catalytic activity">
    <reaction evidence="10">
        <text>a very-long-chain acyl-CoA + malonyl-CoA + H(+) = a very-long-chain 3-oxoacyl-CoA + CO2 + CoA</text>
        <dbReference type="Rhea" id="RHEA:32727"/>
        <dbReference type="ChEBI" id="CHEBI:15378"/>
        <dbReference type="ChEBI" id="CHEBI:16526"/>
        <dbReference type="ChEBI" id="CHEBI:57287"/>
        <dbReference type="ChEBI" id="CHEBI:57384"/>
        <dbReference type="ChEBI" id="CHEBI:90725"/>
        <dbReference type="ChEBI" id="CHEBI:90736"/>
        <dbReference type="EC" id="2.3.1.199"/>
    </reaction>
</comment>
<comment type="caution">
    <text evidence="10">Lacks conserved residue(s) required for the propagation of feature annotation.</text>
</comment>
<dbReference type="GO" id="GO:0019367">
    <property type="term" value="P:fatty acid elongation, saturated fatty acid"/>
    <property type="evidence" value="ECO:0007669"/>
    <property type="project" value="TreeGrafter"/>
</dbReference>
<evidence type="ECO:0000313" key="12">
    <source>
        <dbReference type="Proteomes" id="UP000663828"/>
    </source>
</evidence>
<keyword evidence="5 10" id="KW-0276">Fatty acid metabolism</keyword>
<evidence type="ECO:0000256" key="1">
    <source>
        <dbReference type="ARBA" id="ARBA00004141"/>
    </source>
</evidence>
<evidence type="ECO:0000256" key="8">
    <source>
        <dbReference type="ARBA" id="ARBA00023136"/>
    </source>
</evidence>
<dbReference type="InterPro" id="IPR002076">
    <property type="entry name" value="ELO_fam"/>
</dbReference>
<dbReference type="AlphaFoldDB" id="A0A813UD14"/>
<proteinExistence type="inferred from homology"/>
<dbReference type="Proteomes" id="UP000663828">
    <property type="component" value="Unassembled WGS sequence"/>
</dbReference>
<feature type="transmembrane region" description="Helical" evidence="10">
    <location>
        <begin position="309"/>
        <end position="333"/>
    </location>
</feature>
<accession>A0A813UD14</accession>
<evidence type="ECO:0000256" key="7">
    <source>
        <dbReference type="ARBA" id="ARBA00023098"/>
    </source>
</evidence>
<feature type="transmembrane region" description="Helical" evidence="10">
    <location>
        <begin position="137"/>
        <end position="154"/>
    </location>
</feature>
<comment type="caution">
    <text evidence="11">The sequence shown here is derived from an EMBL/GenBank/DDBJ whole genome shotgun (WGS) entry which is preliminary data.</text>
</comment>
<dbReference type="GO" id="GO:0009922">
    <property type="term" value="F:fatty acid elongase activity"/>
    <property type="evidence" value="ECO:0007669"/>
    <property type="project" value="UniProtKB-EC"/>
</dbReference>
<feature type="transmembrane region" description="Helical" evidence="10">
    <location>
        <begin position="20"/>
        <end position="45"/>
    </location>
</feature>
<dbReference type="Pfam" id="PF01151">
    <property type="entry name" value="ELO"/>
    <property type="match status" value="1"/>
</dbReference>
<gene>
    <name evidence="11" type="ORF">XAT740_LOCUS4279</name>
</gene>
<keyword evidence="4 10" id="KW-0812">Transmembrane</keyword>
<feature type="transmembrane region" description="Helical" evidence="10">
    <location>
        <begin position="199"/>
        <end position="217"/>
    </location>
</feature>
<name>A0A813UD14_ADIRI</name>
<keyword evidence="7 10" id="KW-0443">Lipid metabolism</keyword>